<comment type="caution">
    <text evidence="1">The sequence shown here is derived from an EMBL/GenBank/DDBJ whole genome shotgun (WGS) entry which is preliminary data.</text>
</comment>
<accession>A0A1Y3PLE2</accession>
<dbReference type="AlphaFoldDB" id="A0A1Y3PLE2"/>
<name>A0A1Y3PLE2_9BACI</name>
<gene>
    <name evidence="1" type="ORF">BAA01_08590</name>
</gene>
<dbReference type="EMBL" id="LZRT01000064">
    <property type="protein sequence ID" value="OUM88215.1"/>
    <property type="molecule type" value="Genomic_DNA"/>
</dbReference>
<evidence type="ECO:0000313" key="1">
    <source>
        <dbReference type="EMBL" id="OUM88215.1"/>
    </source>
</evidence>
<organism evidence="1 2">
    <name type="scientific">Bacillus thermozeamaize</name>
    <dbReference type="NCBI Taxonomy" id="230954"/>
    <lineage>
        <taxon>Bacteria</taxon>
        <taxon>Bacillati</taxon>
        <taxon>Bacillota</taxon>
        <taxon>Bacilli</taxon>
        <taxon>Bacillales</taxon>
        <taxon>Bacillaceae</taxon>
        <taxon>Bacillus</taxon>
    </lineage>
</organism>
<reference evidence="2" key="1">
    <citation type="submission" date="2016-06" db="EMBL/GenBank/DDBJ databases">
        <authorList>
            <person name="Nascimento L."/>
            <person name="Pereira R.V."/>
            <person name="Martins L.F."/>
            <person name="Quaggio R.B."/>
            <person name="Silva A.M."/>
            <person name="Setubal J.C."/>
        </authorList>
    </citation>
    <scope>NUCLEOTIDE SEQUENCE [LARGE SCALE GENOMIC DNA]</scope>
</reference>
<sequence>MSAWKYSKESPCPECYSWIPKDSPCDHEKYECPTCGRKQCMKHWPYPMKSETEAIHFLKSAEMKTGKKCFVRKIVNQSGRERWKIFTSEEDYLSYIQTHKHKR</sequence>
<proteinExistence type="predicted"/>
<dbReference type="Proteomes" id="UP000196475">
    <property type="component" value="Unassembled WGS sequence"/>
</dbReference>
<evidence type="ECO:0000313" key="2">
    <source>
        <dbReference type="Proteomes" id="UP000196475"/>
    </source>
</evidence>
<protein>
    <submittedName>
        <fullName evidence="1">Uncharacterized protein</fullName>
    </submittedName>
</protein>